<dbReference type="EnsemblPlants" id="AET3Gv20692700.1">
    <property type="protein sequence ID" value="AET3Gv20692700.1"/>
    <property type="gene ID" value="AET3Gv20692700"/>
</dbReference>
<name>A0A453FJB1_AEGTS</name>
<sequence length="194" mass="21106">MNNILISSAHKGTTIFSMEGIVQLQQEREHCVTEVPEVDGAELLVELLDASLAVEEEEEEAAAVHGKRHQLGFPADDVGDGWVDDGLQELNLIHPHQEAGCEDCGLDGIVVSGFDGCGCSPGPYVLDDDGNAVGYWAEEMEGAAFGFFNGDRVGEWYSDGMAMEWDEGRSYCSFYPSYGGEACAEQPYISPLWE</sequence>
<evidence type="ECO:0000313" key="2">
    <source>
        <dbReference type="Proteomes" id="UP000015105"/>
    </source>
</evidence>
<reference evidence="1" key="4">
    <citation type="submission" date="2019-03" db="UniProtKB">
        <authorList>
            <consortium name="EnsemblPlants"/>
        </authorList>
    </citation>
    <scope>IDENTIFICATION</scope>
</reference>
<reference evidence="2" key="2">
    <citation type="journal article" date="2017" name="Nat. Plants">
        <title>The Aegilops tauschii genome reveals multiple impacts of transposons.</title>
        <authorList>
            <person name="Zhao G."/>
            <person name="Zou C."/>
            <person name="Li K."/>
            <person name="Wang K."/>
            <person name="Li T."/>
            <person name="Gao L."/>
            <person name="Zhang X."/>
            <person name="Wang H."/>
            <person name="Yang Z."/>
            <person name="Liu X."/>
            <person name="Jiang W."/>
            <person name="Mao L."/>
            <person name="Kong X."/>
            <person name="Jiao Y."/>
            <person name="Jia J."/>
        </authorList>
    </citation>
    <scope>NUCLEOTIDE SEQUENCE [LARGE SCALE GENOMIC DNA]</scope>
    <source>
        <strain evidence="2">cv. AL8/78</strain>
    </source>
</reference>
<dbReference type="Proteomes" id="UP000015105">
    <property type="component" value="Chromosome 3D"/>
</dbReference>
<dbReference type="AlphaFoldDB" id="A0A453FJB1"/>
<accession>A0A453FJB1</accession>
<organism evidence="1 2">
    <name type="scientific">Aegilops tauschii subsp. strangulata</name>
    <name type="common">Goatgrass</name>
    <dbReference type="NCBI Taxonomy" id="200361"/>
    <lineage>
        <taxon>Eukaryota</taxon>
        <taxon>Viridiplantae</taxon>
        <taxon>Streptophyta</taxon>
        <taxon>Embryophyta</taxon>
        <taxon>Tracheophyta</taxon>
        <taxon>Spermatophyta</taxon>
        <taxon>Magnoliopsida</taxon>
        <taxon>Liliopsida</taxon>
        <taxon>Poales</taxon>
        <taxon>Poaceae</taxon>
        <taxon>BOP clade</taxon>
        <taxon>Pooideae</taxon>
        <taxon>Triticodae</taxon>
        <taxon>Triticeae</taxon>
        <taxon>Triticinae</taxon>
        <taxon>Aegilops</taxon>
    </lineage>
</organism>
<proteinExistence type="predicted"/>
<keyword evidence="2" id="KW-1185">Reference proteome</keyword>
<reference evidence="1" key="5">
    <citation type="journal article" date="2021" name="G3 (Bethesda)">
        <title>Aegilops tauschii genome assembly Aet v5.0 features greater sequence contiguity and improved annotation.</title>
        <authorList>
            <person name="Wang L."/>
            <person name="Zhu T."/>
            <person name="Rodriguez J.C."/>
            <person name="Deal K.R."/>
            <person name="Dubcovsky J."/>
            <person name="McGuire P.E."/>
            <person name="Lux T."/>
            <person name="Spannagl M."/>
            <person name="Mayer K.F.X."/>
            <person name="Baldrich P."/>
            <person name="Meyers B.C."/>
            <person name="Huo N."/>
            <person name="Gu Y.Q."/>
            <person name="Zhou H."/>
            <person name="Devos K.M."/>
            <person name="Bennetzen J.L."/>
            <person name="Unver T."/>
            <person name="Budak H."/>
            <person name="Gulick P.J."/>
            <person name="Galiba G."/>
            <person name="Kalapos B."/>
            <person name="Nelson D.R."/>
            <person name="Li P."/>
            <person name="You F.M."/>
            <person name="Luo M.C."/>
            <person name="Dvorak J."/>
        </authorList>
    </citation>
    <scope>NUCLEOTIDE SEQUENCE [LARGE SCALE GENOMIC DNA]</scope>
    <source>
        <strain evidence="1">cv. AL8/78</strain>
    </source>
</reference>
<evidence type="ECO:0000313" key="1">
    <source>
        <dbReference type="EnsemblPlants" id="AET3Gv20692700.1"/>
    </source>
</evidence>
<protein>
    <submittedName>
        <fullName evidence="1">Uncharacterized protein</fullName>
    </submittedName>
</protein>
<dbReference type="Gramene" id="AET3Gv20692700.1">
    <property type="protein sequence ID" value="AET3Gv20692700.1"/>
    <property type="gene ID" value="AET3Gv20692700"/>
</dbReference>
<reference evidence="1" key="3">
    <citation type="journal article" date="2017" name="Nature">
        <title>Genome sequence of the progenitor of the wheat D genome Aegilops tauschii.</title>
        <authorList>
            <person name="Luo M.C."/>
            <person name="Gu Y.Q."/>
            <person name="Puiu D."/>
            <person name="Wang H."/>
            <person name="Twardziok S.O."/>
            <person name="Deal K.R."/>
            <person name="Huo N."/>
            <person name="Zhu T."/>
            <person name="Wang L."/>
            <person name="Wang Y."/>
            <person name="McGuire P.E."/>
            <person name="Liu S."/>
            <person name="Long H."/>
            <person name="Ramasamy R.K."/>
            <person name="Rodriguez J.C."/>
            <person name="Van S.L."/>
            <person name="Yuan L."/>
            <person name="Wang Z."/>
            <person name="Xia Z."/>
            <person name="Xiao L."/>
            <person name="Anderson O.D."/>
            <person name="Ouyang S."/>
            <person name="Liang Y."/>
            <person name="Zimin A.V."/>
            <person name="Pertea G."/>
            <person name="Qi P."/>
            <person name="Bennetzen J.L."/>
            <person name="Dai X."/>
            <person name="Dawson M.W."/>
            <person name="Muller H.G."/>
            <person name="Kugler K."/>
            <person name="Rivarola-Duarte L."/>
            <person name="Spannagl M."/>
            <person name="Mayer K.F.X."/>
            <person name="Lu F.H."/>
            <person name="Bevan M.W."/>
            <person name="Leroy P."/>
            <person name="Li P."/>
            <person name="You F.M."/>
            <person name="Sun Q."/>
            <person name="Liu Z."/>
            <person name="Lyons E."/>
            <person name="Wicker T."/>
            <person name="Salzberg S.L."/>
            <person name="Devos K.M."/>
            <person name="Dvorak J."/>
        </authorList>
    </citation>
    <scope>NUCLEOTIDE SEQUENCE [LARGE SCALE GENOMIC DNA]</scope>
    <source>
        <strain evidence="1">cv. AL8/78</strain>
    </source>
</reference>
<reference evidence="2" key="1">
    <citation type="journal article" date="2014" name="Science">
        <title>Ancient hybridizations among the ancestral genomes of bread wheat.</title>
        <authorList>
            <consortium name="International Wheat Genome Sequencing Consortium,"/>
            <person name="Marcussen T."/>
            <person name="Sandve S.R."/>
            <person name="Heier L."/>
            <person name="Spannagl M."/>
            <person name="Pfeifer M."/>
            <person name="Jakobsen K.S."/>
            <person name="Wulff B.B."/>
            <person name="Steuernagel B."/>
            <person name="Mayer K.F."/>
            <person name="Olsen O.A."/>
        </authorList>
    </citation>
    <scope>NUCLEOTIDE SEQUENCE [LARGE SCALE GENOMIC DNA]</scope>
    <source>
        <strain evidence="2">cv. AL8/78</strain>
    </source>
</reference>